<keyword evidence="5 7" id="KW-1133">Transmembrane helix</keyword>
<dbReference type="Proteomes" id="UP000245474">
    <property type="component" value="Unassembled WGS sequence"/>
</dbReference>
<dbReference type="RefSeq" id="WP_109679976.1">
    <property type="nucleotide sequence ID" value="NZ_CP086615.1"/>
</dbReference>
<dbReference type="Pfam" id="PF07681">
    <property type="entry name" value="DoxX"/>
    <property type="match status" value="1"/>
</dbReference>
<keyword evidence="9" id="KW-1185">Reference proteome</keyword>
<feature type="transmembrane region" description="Helical" evidence="7">
    <location>
        <begin position="48"/>
        <end position="68"/>
    </location>
</feature>
<dbReference type="PANTHER" id="PTHR33452">
    <property type="entry name" value="OXIDOREDUCTASE CATD-RELATED"/>
    <property type="match status" value="1"/>
</dbReference>
<comment type="caution">
    <text evidence="8">The sequence shown here is derived from an EMBL/GenBank/DDBJ whole genome shotgun (WGS) entry which is preliminary data.</text>
</comment>
<comment type="subcellular location">
    <subcellularLocation>
        <location evidence="1">Cell membrane</location>
        <topology evidence="1">Multi-pass membrane protein</topology>
    </subcellularLocation>
</comment>
<gene>
    <name evidence="8" type="ORF">DEM34_16745</name>
</gene>
<dbReference type="InterPro" id="IPR051907">
    <property type="entry name" value="DoxX-like_oxidoreductase"/>
</dbReference>
<dbReference type="OrthoDB" id="5382961at2"/>
<evidence type="ECO:0000256" key="7">
    <source>
        <dbReference type="SAM" id="Phobius"/>
    </source>
</evidence>
<evidence type="ECO:0000313" key="8">
    <source>
        <dbReference type="EMBL" id="PWG61365.1"/>
    </source>
</evidence>
<dbReference type="PANTHER" id="PTHR33452:SF1">
    <property type="entry name" value="INNER MEMBRANE PROTEIN YPHA-RELATED"/>
    <property type="match status" value="1"/>
</dbReference>
<keyword evidence="6 7" id="KW-0472">Membrane</keyword>
<evidence type="ECO:0000256" key="5">
    <source>
        <dbReference type="ARBA" id="ARBA00022989"/>
    </source>
</evidence>
<evidence type="ECO:0000256" key="1">
    <source>
        <dbReference type="ARBA" id="ARBA00004651"/>
    </source>
</evidence>
<protein>
    <recommendedName>
        <fullName evidence="10">DoxX family protein</fullName>
    </recommendedName>
</protein>
<accession>A0A2U2MWX5</accession>
<feature type="transmembrane region" description="Helical" evidence="7">
    <location>
        <begin position="75"/>
        <end position="92"/>
    </location>
</feature>
<dbReference type="AlphaFoldDB" id="A0A2U2MWX5"/>
<evidence type="ECO:0008006" key="10">
    <source>
        <dbReference type="Google" id="ProtNLM"/>
    </source>
</evidence>
<keyword evidence="4 7" id="KW-0812">Transmembrane</keyword>
<evidence type="ECO:0000256" key="2">
    <source>
        <dbReference type="ARBA" id="ARBA00006679"/>
    </source>
</evidence>
<evidence type="ECO:0000256" key="6">
    <source>
        <dbReference type="ARBA" id="ARBA00023136"/>
    </source>
</evidence>
<dbReference type="InterPro" id="IPR032808">
    <property type="entry name" value="DoxX"/>
</dbReference>
<sequence>MIDRDLAPYATTLLRVALGVMFLAHSLVLKLLVLGLGGNAELFSSLGLPWWLGHVVFAAEVVGGTMLVVGIQARWAALALTPIPAGALWAHWGNGWMFGYEGGGWEYPLYLTVLALAQFLLGDGRFALHPSRTLPQWLRCAGSRQGAADHAVSGGASHV</sequence>
<proteinExistence type="inferred from homology"/>
<evidence type="ECO:0000256" key="4">
    <source>
        <dbReference type="ARBA" id="ARBA00022692"/>
    </source>
</evidence>
<keyword evidence="3" id="KW-1003">Cell membrane</keyword>
<name>A0A2U2MWX5_9GAMM</name>
<dbReference type="GO" id="GO:0005886">
    <property type="term" value="C:plasma membrane"/>
    <property type="evidence" value="ECO:0007669"/>
    <property type="project" value="UniProtKB-SubCell"/>
</dbReference>
<dbReference type="EMBL" id="QFFI01000037">
    <property type="protein sequence ID" value="PWG61365.1"/>
    <property type="molecule type" value="Genomic_DNA"/>
</dbReference>
<feature type="transmembrane region" description="Helical" evidence="7">
    <location>
        <begin position="12"/>
        <end position="36"/>
    </location>
</feature>
<reference evidence="8 9" key="1">
    <citation type="submission" date="2018-05" db="EMBL/GenBank/DDBJ databases">
        <title>Spiribacter halobius sp. nov., a moderately halophilic bacterium isolated from marine solar saltern.</title>
        <authorList>
            <person name="Zheng W.-S."/>
            <person name="Lu D.-C."/>
            <person name="Du Z.-J."/>
        </authorList>
    </citation>
    <scope>NUCLEOTIDE SEQUENCE [LARGE SCALE GENOMIC DNA]</scope>
    <source>
        <strain evidence="8 9">E85</strain>
    </source>
</reference>
<feature type="transmembrane region" description="Helical" evidence="7">
    <location>
        <begin position="107"/>
        <end position="128"/>
    </location>
</feature>
<evidence type="ECO:0000256" key="3">
    <source>
        <dbReference type="ARBA" id="ARBA00022475"/>
    </source>
</evidence>
<evidence type="ECO:0000313" key="9">
    <source>
        <dbReference type="Proteomes" id="UP000245474"/>
    </source>
</evidence>
<organism evidence="8 9">
    <name type="scientific">Sediminicurvatus halobius</name>
    <dbReference type="NCBI Taxonomy" id="2182432"/>
    <lineage>
        <taxon>Bacteria</taxon>
        <taxon>Pseudomonadati</taxon>
        <taxon>Pseudomonadota</taxon>
        <taxon>Gammaproteobacteria</taxon>
        <taxon>Chromatiales</taxon>
        <taxon>Ectothiorhodospiraceae</taxon>
        <taxon>Sediminicurvatus</taxon>
    </lineage>
</organism>
<comment type="similarity">
    <text evidence="2">Belongs to the DoxX family.</text>
</comment>